<reference evidence="2" key="1">
    <citation type="submission" date="2013-04" db="EMBL/GenBank/DDBJ databases">
        <title>Comparative Genomics of Relapsing Fever Spirochetes.</title>
        <authorList>
            <person name="Schwan T.G."/>
            <person name="Raffel S.J."/>
            <person name="Porcella S.F."/>
            <person name="Martens C.A."/>
            <person name="Bruno D.P."/>
            <person name="Ricklefs S.M."/>
            <person name="Barbian K.B."/>
        </authorList>
    </citation>
    <scope>NUCLEOTIDE SEQUENCE [LARGE SCALE GENOMIC DNA]</scope>
    <source>
        <strain evidence="2">Co53</strain>
    </source>
</reference>
<organism evidence="2 3">
    <name type="scientific">Borrelia coriaceae ATCC 43381</name>
    <dbReference type="NCBI Taxonomy" id="1408429"/>
    <lineage>
        <taxon>Bacteria</taxon>
        <taxon>Pseudomonadati</taxon>
        <taxon>Spirochaetota</taxon>
        <taxon>Spirochaetia</taxon>
        <taxon>Spirochaetales</taxon>
        <taxon>Borreliaceae</taxon>
        <taxon>Borrelia</taxon>
    </lineage>
</organism>
<keyword evidence="2" id="KW-0808">Transferase</keyword>
<evidence type="ECO:0000313" key="3">
    <source>
        <dbReference type="Proteomes" id="UP000019330"/>
    </source>
</evidence>
<proteinExistence type="predicted"/>
<dbReference type="GO" id="GO:0032259">
    <property type="term" value="P:methylation"/>
    <property type="evidence" value="ECO:0007669"/>
    <property type="project" value="UniProtKB-KW"/>
</dbReference>
<dbReference type="EC" id="2.1.1.72" evidence="2"/>
<feature type="non-terminal residue" evidence="2">
    <location>
        <position position="198"/>
    </location>
</feature>
<keyword evidence="2" id="KW-0489">Methyltransferase</keyword>
<dbReference type="REBASE" id="78181">
    <property type="entry name" value="Bco53ORF116500P"/>
</dbReference>
<feature type="domain" description="Type ISP restriction-modification enzyme LLaBIII C-terminal specificity" evidence="1">
    <location>
        <begin position="4"/>
        <end position="193"/>
    </location>
</feature>
<dbReference type="Pfam" id="PF18135">
    <property type="entry name" value="Type_ISP_C"/>
    <property type="match status" value="1"/>
</dbReference>
<name>W5SVY8_9SPIR</name>
<gene>
    <name evidence="2" type="ORF">BCO_0116500</name>
</gene>
<dbReference type="InterPro" id="IPR041635">
    <property type="entry name" value="Type_ISP_LLaBIII_C"/>
</dbReference>
<evidence type="ECO:0000313" key="2">
    <source>
        <dbReference type="EMBL" id="AHH11052.1"/>
    </source>
</evidence>
<evidence type="ECO:0000259" key="1">
    <source>
        <dbReference type="Pfam" id="PF18135"/>
    </source>
</evidence>
<dbReference type="GO" id="GO:0009007">
    <property type="term" value="F:site-specific DNA-methyltransferase (adenine-specific) activity"/>
    <property type="evidence" value="ECO:0007669"/>
    <property type="project" value="UniProtKB-EC"/>
</dbReference>
<accession>W5SVY8</accession>
<dbReference type="eggNOG" id="COG0286">
    <property type="taxonomic scope" value="Bacteria"/>
</dbReference>
<keyword evidence="3" id="KW-1185">Reference proteome</keyword>
<dbReference type="HOGENOM" id="CLU_1380637_0_0_12"/>
<protein>
    <submittedName>
        <fullName evidence="2">Adenine-specific methyltransferase</fullName>
        <ecNumber evidence="2">2.1.1.72</ecNumber>
    </submittedName>
</protein>
<dbReference type="AlphaFoldDB" id="W5SVY8"/>
<dbReference type="EMBL" id="CP005745">
    <property type="protein sequence ID" value="AHH11052.1"/>
    <property type="molecule type" value="Genomic_DNA"/>
</dbReference>
<sequence>MKLVRENVTLDFTKDALLAKLHDFAYLDEQTARDKYKLTQDSRNWKLPIVQQFLKSVNINAKYVKSIVYKPFDVRYTYYTDRKKGIVERSGYSINKHMLSIDDNVALLSTRCLATEVFKHNFVISGGFTATGRCLKENQVSGETCYIFPLFIIEEQKSLLESSMKSNFKETFISFINEKYHKQFQPQEILGYILCNIK</sequence>
<dbReference type="Proteomes" id="UP000019330">
    <property type="component" value="Chromosome"/>
</dbReference>